<comment type="catalytic activity">
    <reaction evidence="8">
        <text>L-aspartate + L-glutamine + ATP + H2O = L-asparagine + L-glutamate + AMP + diphosphate + H(+)</text>
        <dbReference type="Rhea" id="RHEA:12228"/>
        <dbReference type="ChEBI" id="CHEBI:15377"/>
        <dbReference type="ChEBI" id="CHEBI:15378"/>
        <dbReference type="ChEBI" id="CHEBI:29985"/>
        <dbReference type="ChEBI" id="CHEBI:29991"/>
        <dbReference type="ChEBI" id="CHEBI:30616"/>
        <dbReference type="ChEBI" id="CHEBI:33019"/>
        <dbReference type="ChEBI" id="CHEBI:58048"/>
        <dbReference type="ChEBI" id="CHEBI:58359"/>
        <dbReference type="ChEBI" id="CHEBI:456215"/>
        <dbReference type="EC" id="6.3.5.4"/>
    </reaction>
</comment>
<dbReference type="InterPro" id="IPR006426">
    <property type="entry name" value="Asn_synth_AEB"/>
</dbReference>
<dbReference type="InterPro" id="IPR051786">
    <property type="entry name" value="ASN_synthetase/amidase"/>
</dbReference>
<evidence type="ECO:0000259" key="11">
    <source>
        <dbReference type="PROSITE" id="PS51278"/>
    </source>
</evidence>
<evidence type="ECO:0000256" key="9">
    <source>
        <dbReference type="PIRSR" id="PIRSR001589-2"/>
    </source>
</evidence>
<dbReference type="CDD" id="cd00712">
    <property type="entry name" value="AsnB"/>
    <property type="match status" value="1"/>
</dbReference>
<sequence length="640" mass="72744">MSAIAGLVYFDGRPAEHRALKRMLDRVVHRGPDGTGAWSEGGAGLGHRMLFTTPESLNEKLPLVHRSGKLMLTADARIDNREELIVQLGLADRKEVSDSELILAAYEKWGERCPEKLVGDFAFAIWDRSEQKLFCARDHIGVKPFYYYYGSGRAFVFGSEIKSLLCLPEVPKRLNEVRVAENLVPVVEDKTITFYKDILRLPPGHSMTVDRRGASTRRYWALDPYRELRYSSDEEYAEAFREHFTEAVRCRLRSAFPAGSLLSGGLDSSSIVCVARELLAGSGERLHTFSALFDGYNYLPGADESFYRRAVLAGGGTEPHEVRADLIRPLGDIDRILWHEDEPFCNTLHDAYGLYGAARQNGVRVLLDGLDGDAVVGHGLLHLYELARDRRWIKLASEINAVSKRFGRSRRRVLRTRVINPWLAELKYSAPGPLRRAWEALRFRGQSGPALGKIINPGFAREVGLEDRLQGLREETVLYEPARLSRQAQWQGLNTGVYPYTIELLDRIGAAFAVEPRYPFFDRRLMEFCLALPPGQKLKQGWTRAILRHAMAGILPEEVRWRMDKGNLSQPFARTMLLYHRPALEEVIFKDPQVLKPYVNMAALRRTYYRFLAYSTLDDTTAVYIAVVLALWLRRTNLSP</sequence>
<dbReference type="Pfam" id="PF00733">
    <property type="entry name" value="Asn_synthase"/>
    <property type="match status" value="1"/>
</dbReference>
<evidence type="ECO:0000256" key="8">
    <source>
        <dbReference type="ARBA" id="ARBA00048741"/>
    </source>
</evidence>
<keyword evidence="6" id="KW-0061">Asparagine biosynthesis</keyword>
<dbReference type="PROSITE" id="PS51278">
    <property type="entry name" value="GATASE_TYPE_2"/>
    <property type="match status" value="1"/>
</dbReference>
<dbReference type="SUPFAM" id="SSF52402">
    <property type="entry name" value="Adenine nucleotide alpha hydrolases-like"/>
    <property type="match status" value="1"/>
</dbReference>
<dbReference type="EMBL" id="SKBU01000025">
    <property type="protein sequence ID" value="TCJ15477.1"/>
    <property type="molecule type" value="Genomic_DNA"/>
</dbReference>
<dbReference type="EC" id="6.3.5.4" evidence="3"/>
<evidence type="ECO:0000256" key="2">
    <source>
        <dbReference type="ARBA" id="ARBA00005752"/>
    </source>
</evidence>
<dbReference type="Gene3D" id="3.60.20.10">
    <property type="entry name" value="Glutamine Phosphoribosylpyrophosphate, subunit 1, domain 1"/>
    <property type="match status" value="1"/>
</dbReference>
<feature type="transmembrane region" description="Helical" evidence="10">
    <location>
        <begin position="611"/>
        <end position="633"/>
    </location>
</feature>
<dbReference type="GO" id="GO:0004066">
    <property type="term" value="F:asparagine synthase (glutamine-hydrolyzing) activity"/>
    <property type="evidence" value="ECO:0007669"/>
    <property type="project" value="UniProtKB-EC"/>
</dbReference>
<evidence type="ECO:0000256" key="3">
    <source>
        <dbReference type="ARBA" id="ARBA00012737"/>
    </source>
</evidence>
<dbReference type="AlphaFoldDB" id="A0A4R1BEG9"/>
<evidence type="ECO:0000313" key="12">
    <source>
        <dbReference type="EMBL" id="TCJ15477.1"/>
    </source>
</evidence>
<keyword evidence="4 9" id="KW-0547">Nucleotide-binding</keyword>
<accession>A0A4R1BEG9</accession>
<dbReference type="SUPFAM" id="SSF56235">
    <property type="entry name" value="N-terminal nucleophile aminohydrolases (Ntn hydrolases)"/>
    <property type="match status" value="1"/>
</dbReference>
<protein>
    <recommendedName>
        <fullName evidence="3">asparagine synthase (glutamine-hydrolyzing)</fullName>
        <ecNumber evidence="3">6.3.5.4</ecNumber>
    </recommendedName>
</protein>
<reference evidence="12 13" key="1">
    <citation type="submission" date="2019-03" db="EMBL/GenBank/DDBJ databases">
        <title>Whole genome sequence of a novel Rubrobacter taiwanensis strain, isolated from Yellowstone National Park.</title>
        <authorList>
            <person name="Freed S."/>
            <person name="Ramaley R.F."/>
            <person name="Kyndt J.A."/>
        </authorList>
    </citation>
    <scope>NUCLEOTIDE SEQUENCE [LARGE SCALE GENOMIC DNA]</scope>
    <source>
        <strain evidence="12 13">Yellowstone</strain>
    </source>
</reference>
<proteinExistence type="inferred from homology"/>
<dbReference type="InterPro" id="IPR029055">
    <property type="entry name" value="Ntn_hydrolases_N"/>
</dbReference>
<dbReference type="InterPro" id="IPR001962">
    <property type="entry name" value="Asn_synthase"/>
</dbReference>
<dbReference type="GO" id="GO:0005524">
    <property type="term" value="F:ATP binding"/>
    <property type="evidence" value="ECO:0007669"/>
    <property type="project" value="UniProtKB-KW"/>
</dbReference>
<dbReference type="Pfam" id="PF13537">
    <property type="entry name" value="GATase_7"/>
    <property type="match status" value="1"/>
</dbReference>
<comment type="similarity">
    <text evidence="2">Belongs to the asparagine synthetase family.</text>
</comment>
<dbReference type="GO" id="GO:0006529">
    <property type="term" value="P:asparagine biosynthetic process"/>
    <property type="evidence" value="ECO:0007669"/>
    <property type="project" value="UniProtKB-KW"/>
</dbReference>
<dbReference type="PANTHER" id="PTHR43284">
    <property type="entry name" value="ASPARAGINE SYNTHETASE (GLUTAMINE-HYDROLYZING)"/>
    <property type="match status" value="1"/>
</dbReference>
<organism evidence="12 13">
    <name type="scientific">Rubrobacter taiwanensis</name>
    <dbReference type="NCBI Taxonomy" id="185139"/>
    <lineage>
        <taxon>Bacteria</taxon>
        <taxon>Bacillati</taxon>
        <taxon>Actinomycetota</taxon>
        <taxon>Rubrobacteria</taxon>
        <taxon>Rubrobacterales</taxon>
        <taxon>Rubrobacteraceae</taxon>
        <taxon>Rubrobacter</taxon>
    </lineage>
</organism>
<keyword evidence="7" id="KW-0315">Glutamine amidotransferase</keyword>
<evidence type="ECO:0000313" key="13">
    <source>
        <dbReference type="Proteomes" id="UP000295244"/>
    </source>
</evidence>
<dbReference type="InterPro" id="IPR017932">
    <property type="entry name" value="GATase_2_dom"/>
</dbReference>
<gene>
    <name evidence="12" type="ORF">E0L93_12885</name>
</gene>
<dbReference type="NCBIfam" id="NF033535">
    <property type="entry name" value="lass_lactam_cya"/>
    <property type="match status" value="1"/>
</dbReference>
<dbReference type="Proteomes" id="UP000295244">
    <property type="component" value="Unassembled WGS sequence"/>
</dbReference>
<dbReference type="OrthoDB" id="9763290at2"/>
<comment type="pathway">
    <text evidence="1">Amino-acid biosynthesis; L-asparagine biosynthesis; L-asparagine from L-aspartate (L-Gln route): step 1/1.</text>
</comment>
<keyword evidence="10" id="KW-1133">Transmembrane helix</keyword>
<feature type="domain" description="Glutamine amidotransferase type-2" evidence="11">
    <location>
        <begin position="2"/>
        <end position="212"/>
    </location>
</feature>
<evidence type="ECO:0000256" key="6">
    <source>
        <dbReference type="ARBA" id="ARBA00022888"/>
    </source>
</evidence>
<dbReference type="InterPro" id="IPR033738">
    <property type="entry name" value="AsnB_N"/>
</dbReference>
<comment type="caution">
    <text evidence="12">The sequence shown here is derived from an EMBL/GenBank/DDBJ whole genome shotgun (WGS) entry which is preliminary data.</text>
</comment>
<dbReference type="NCBIfam" id="TIGR01536">
    <property type="entry name" value="asn_synth_AEB"/>
    <property type="match status" value="1"/>
</dbReference>
<dbReference type="PIRSF" id="PIRSF001589">
    <property type="entry name" value="Asn_synthetase_glu-h"/>
    <property type="match status" value="1"/>
</dbReference>
<evidence type="ECO:0000256" key="1">
    <source>
        <dbReference type="ARBA" id="ARBA00005187"/>
    </source>
</evidence>
<name>A0A4R1BEG9_9ACTN</name>
<keyword evidence="13" id="KW-1185">Reference proteome</keyword>
<keyword evidence="10" id="KW-0472">Membrane</keyword>
<dbReference type="InterPro" id="IPR014729">
    <property type="entry name" value="Rossmann-like_a/b/a_fold"/>
</dbReference>
<keyword evidence="6" id="KW-0028">Amino-acid biosynthesis</keyword>
<feature type="binding site" evidence="9">
    <location>
        <position position="98"/>
    </location>
    <ligand>
        <name>L-glutamine</name>
        <dbReference type="ChEBI" id="CHEBI:58359"/>
    </ligand>
</feature>
<feature type="binding site" evidence="9">
    <location>
        <position position="261"/>
    </location>
    <ligand>
        <name>ATP</name>
        <dbReference type="ChEBI" id="CHEBI:30616"/>
    </ligand>
</feature>
<dbReference type="CDD" id="cd01991">
    <property type="entry name" value="Asn_synthase_B_C"/>
    <property type="match status" value="1"/>
</dbReference>
<evidence type="ECO:0000256" key="5">
    <source>
        <dbReference type="ARBA" id="ARBA00022840"/>
    </source>
</evidence>
<keyword evidence="5 9" id="KW-0067">ATP-binding</keyword>
<evidence type="ECO:0000256" key="10">
    <source>
        <dbReference type="SAM" id="Phobius"/>
    </source>
</evidence>
<keyword evidence="10" id="KW-0812">Transmembrane</keyword>
<evidence type="ECO:0000256" key="7">
    <source>
        <dbReference type="ARBA" id="ARBA00022962"/>
    </source>
</evidence>
<dbReference type="Gene3D" id="3.40.50.620">
    <property type="entry name" value="HUPs"/>
    <property type="match status" value="2"/>
</dbReference>
<evidence type="ECO:0000256" key="4">
    <source>
        <dbReference type="ARBA" id="ARBA00022741"/>
    </source>
</evidence>
<dbReference type="PANTHER" id="PTHR43284:SF1">
    <property type="entry name" value="ASPARAGINE SYNTHETASE"/>
    <property type="match status" value="1"/>
</dbReference>